<sequence length="213" mass="20959">MPASRRRLVAPLAITLAGGLSVAGCAAPARTAPAPATAEAAPSPSALPVAAPDGAVDGAADAVIALVIERLETAPQVAASKLFSGQPVTDAVREQVVIDAAASAATDAGADVAYVTAVFADQITASKEVQQALLDGWAAEPSAAPTTAPDLATEVRPVLDRITTELVPALATLQAFRDDAGCAAAVDDAQTATPAMSAEVAAALPTAVASLCD</sequence>
<evidence type="ECO:0000256" key="3">
    <source>
        <dbReference type="SAM" id="SignalP"/>
    </source>
</evidence>
<keyword evidence="6" id="KW-1185">Reference proteome</keyword>
<reference evidence="5" key="1">
    <citation type="submission" date="2021-01" db="EMBL/GenBank/DDBJ databases">
        <title>YIM 132084 draft genome.</title>
        <authorList>
            <person name="An D."/>
        </authorList>
    </citation>
    <scope>NUCLEOTIDE SEQUENCE</scope>
    <source>
        <strain evidence="5">YIM 132084</strain>
    </source>
</reference>
<dbReference type="EMBL" id="JAERWK010000003">
    <property type="protein sequence ID" value="MBM9465928.1"/>
    <property type="molecule type" value="Genomic_DNA"/>
</dbReference>
<dbReference type="PANTHER" id="PTHR38041">
    <property type="entry name" value="CHORISMATE MUTASE"/>
    <property type="match status" value="1"/>
</dbReference>
<dbReference type="NCBIfam" id="TIGR01806">
    <property type="entry name" value="CM_mono2"/>
    <property type="match status" value="1"/>
</dbReference>
<comment type="caution">
    <text evidence="5">The sequence shown here is derived from an EMBL/GenBank/DDBJ whole genome shotgun (WGS) entry which is preliminary data.</text>
</comment>
<keyword evidence="2 5" id="KW-0413">Isomerase</keyword>
<dbReference type="GO" id="GO:0004106">
    <property type="term" value="F:chorismate mutase activity"/>
    <property type="evidence" value="ECO:0007669"/>
    <property type="project" value="UniProtKB-EC"/>
</dbReference>
<dbReference type="InterPro" id="IPR006311">
    <property type="entry name" value="TAT_signal"/>
</dbReference>
<accession>A0A938YA93</accession>
<organism evidence="5 6">
    <name type="scientific">Nakamurella leprariae</name>
    <dbReference type="NCBI Taxonomy" id="2803911"/>
    <lineage>
        <taxon>Bacteria</taxon>
        <taxon>Bacillati</taxon>
        <taxon>Actinomycetota</taxon>
        <taxon>Actinomycetes</taxon>
        <taxon>Nakamurellales</taxon>
        <taxon>Nakamurellaceae</taxon>
        <taxon>Nakamurella</taxon>
    </lineage>
</organism>
<dbReference type="Proteomes" id="UP000663792">
    <property type="component" value="Unassembled WGS sequence"/>
</dbReference>
<dbReference type="Pfam" id="PF01817">
    <property type="entry name" value="CM_2"/>
    <property type="match status" value="1"/>
</dbReference>
<dbReference type="AlphaFoldDB" id="A0A938YA93"/>
<evidence type="ECO:0000256" key="2">
    <source>
        <dbReference type="ARBA" id="ARBA00023235"/>
    </source>
</evidence>
<dbReference type="EC" id="5.4.99.5" evidence="5"/>
<dbReference type="InterPro" id="IPR008240">
    <property type="entry name" value="Chorismate_mutase_periplasmic"/>
</dbReference>
<dbReference type="RefSeq" id="WP_205258887.1">
    <property type="nucleotide sequence ID" value="NZ_JAERWK010000003.1"/>
</dbReference>
<dbReference type="InterPro" id="IPR036263">
    <property type="entry name" value="Chorismate_II_sf"/>
</dbReference>
<name>A0A938YA93_9ACTN</name>
<feature type="signal peptide" evidence="3">
    <location>
        <begin position="1"/>
        <end position="26"/>
    </location>
</feature>
<dbReference type="GO" id="GO:0046417">
    <property type="term" value="P:chorismate metabolic process"/>
    <property type="evidence" value="ECO:0007669"/>
    <property type="project" value="InterPro"/>
</dbReference>
<keyword evidence="1 3" id="KW-0732">Signal</keyword>
<evidence type="ECO:0000259" key="4">
    <source>
        <dbReference type="PROSITE" id="PS51168"/>
    </source>
</evidence>
<dbReference type="InterPro" id="IPR036979">
    <property type="entry name" value="CM_dom_sf"/>
</dbReference>
<evidence type="ECO:0000313" key="5">
    <source>
        <dbReference type="EMBL" id="MBM9465928.1"/>
    </source>
</evidence>
<proteinExistence type="predicted"/>
<evidence type="ECO:0000313" key="6">
    <source>
        <dbReference type="Proteomes" id="UP000663792"/>
    </source>
</evidence>
<dbReference type="PANTHER" id="PTHR38041:SF1">
    <property type="entry name" value="CHORISMATE MUTASE"/>
    <property type="match status" value="1"/>
</dbReference>
<dbReference type="Gene3D" id="1.20.59.10">
    <property type="entry name" value="Chorismate mutase"/>
    <property type="match status" value="1"/>
</dbReference>
<feature type="domain" description="Chorismate mutase" evidence="4">
    <location>
        <begin position="43"/>
        <end position="134"/>
    </location>
</feature>
<dbReference type="InterPro" id="IPR051331">
    <property type="entry name" value="Chorismate_mutase-related"/>
</dbReference>
<dbReference type="InterPro" id="IPR002701">
    <property type="entry name" value="CM_II_prokaryot"/>
</dbReference>
<evidence type="ECO:0000256" key="1">
    <source>
        <dbReference type="ARBA" id="ARBA00022729"/>
    </source>
</evidence>
<feature type="chain" id="PRO_5039402171" evidence="3">
    <location>
        <begin position="27"/>
        <end position="213"/>
    </location>
</feature>
<dbReference type="PROSITE" id="PS51318">
    <property type="entry name" value="TAT"/>
    <property type="match status" value="1"/>
</dbReference>
<protein>
    <submittedName>
        <fullName evidence="5">Gamma subclass chorismate mutase AroQ</fullName>
        <ecNumber evidence="5">5.4.99.5</ecNumber>
    </submittedName>
</protein>
<dbReference type="SUPFAM" id="SSF48600">
    <property type="entry name" value="Chorismate mutase II"/>
    <property type="match status" value="1"/>
</dbReference>
<gene>
    <name evidence="5" type="primary">aroQ</name>
    <name evidence="5" type="ORF">JL106_01375</name>
</gene>
<dbReference type="SMART" id="SM00830">
    <property type="entry name" value="CM_2"/>
    <property type="match status" value="1"/>
</dbReference>
<dbReference type="PROSITE" id="PS51257">
    <property type="entry name" value="PROKAR_LIPOPROTEIN"/>
    <property type="match status" value="1"/>
</dbReference>
<dbReference type="PROSITE" id="PS51168">
    <property type="entry name" value="CHORISMATE_MUT_2"/>
    <property type="match status" value="1"/>
</dbReference>
<dbReference type="GO" id="GO:0009697">
    <property type="term" value="P:salicylic acid biosynthetic process"/>
    <property type="evidence" value="ECO:0007669"/>
    <property type="project" value="TreeGrafter"/>
</dbReference>